<evidence type="ECO:0000256" key="3">
    <source>
        <dbReference type="ARBA" id="ARBA00022989"/>
    </source>
</evidence>
<comment type="subcellular location">
    <subcellularLocation>
        <location evidence="1">Membrane</location>
        <topology evidence="1">Single-pass membrane protein</topology>
    </subcellularLocation>
</comment>
<dbReference type="PROSITE" id="PS52015">
    <property type="entry name" value="TONB_CTD"/>
    <property type="match status" value="1"/>
</dbReference>
<keyword evidence="8" id="KW-1185">Reference proteome</keyword>
<evidence type="ECO:0000313" key="8">
    <source>
        <dbReference type="Proteomes" id="UP000324996"/>
    </source>
</evidence>
<dbReference type="AlphaFoldDB" id="A0A5A7N7I3"/>
<comment type="caution">
    <text evidence="7">The sequence shown here is derived from an EMBL/GenBank/DDBJ whole genome shotgun (WGS) entry which is preliminary data.</text>
</comment>
<gene>
    <name evidence="7" type="ORF">JCM17846_17400</name>
</gene>
<keyword evidence="3" id="KW-1133">Transmembrane helix</keyword>
<dbReference type="GO" id="GO:0055085">
    <property type="term" value="P:transmembrane transport"/>
    <property type="evidence" value="ECO:0007669"/>
    <property type="project" value="InterPro"/>
</dbReference>
<feature type="signal peptide" evidence="5">
    <location>
        <begin position="1"/>
        <end position="26"/>
    </location>
</feature>
<dbReference type="EMBL" id="BKCN01000007">
    <property type="protein sequence ID" value="GER04058.1"/>
    <property type="molecule type" value="Genomic_DNA"/>
</dbReference>
<keyword evidence="2" id="KW-0812">Transmembrane</keyword>
<protein>
    <recommendedName>
        <fullName evidence="6">TonB C-terminal domain-containing protein</fullName>
    </recommendedName>
</protein>
<evidence type="ECO:0000256" key="5">
    <source>
        <dbReference type="SAM" id="SignalP"/>
    </source>
</evidence>
<dbReference type="SUPFAM" id="SSF74653">
    <property type="entry name" value="TolA/TonB C-terminal domain"/>
    <property type="match status" value="1"/>
</dbReference>
<evidence type="ECO:0000256" key="1">
    <source>
        <dbReference type="ARBA" id="ARBA00004167"/>
    </source>
</evidence>
<evidence type="ECO:0000313" key="7">
    <source>
        <dbReference type="EMBL" id="GER04058.1"/>
    </source>
</evidence>
<dbReference type="Pfam" id="PF03544">
    <property type="entry name" value="TonB_C"/>
    <property type="match status" value="1"/>
</dbReference>
<dbReference type="GO" id="GO:0016020">
    <property type="term" value="C:membrane"/>
    <property type="evidence" value="ECO:0007669"/>
    <property type="project" value="UniProtKB-SubCell"/>
</dbReference>
<dbReference type="Gene3D" id="3.30.1150.10">
    <property type="match status" value="1"/>
</dbReference>
<proteinExistence type="predicted"/>
<feature type="domain" description="TonB C-terminal" evidence="6">
    <location>
        <begin position="31"/>
        <end position="122"/>
    </location>
</feature>
<sequence>MFARKALAVALMTTAALSASFGVVKAASVADWQTAIARTVASKQVYPRSAMMRQLEGSARVKVVMDRTGAIQSYEILQPTGHNVLDSEIERLMGRVNPLPKPPAELSDDRLTIILPLNWTLQ</sequence>
<accession>A0A5A7N7I3</accession>
<keyword evidence="5" id="KW-0732">Signal</keyword>
<dbReference type="InterPro" id="IPR006260">
    <property type="entry name" value="TonB/TolA_C"/>
</dbReference>
<feature type="chain" id="PRO_5022686021" description="TonB C-terminal domain-containing protein" evidence="5">
    <location>
        <begin position="27"/>
        <end position="122"/>
    </location>
</feature>
<dbReference type="Proteomes" id="UP000324996">
    <property type="component" value="Unassembled WGS sequence"/>
</dbReference>
<dbReference type="RefSeq" id="WP_052371243.1">
    <property type="nucleotide sequence ID" value="NZ_BKCN01000007.1"/>
</dbReference>
<organism evidence="7 8">
    <name type="scientific">Iodidimonas nitroreducens</name>
    <dbReference type="NCBI Taxonomy" id="1236968"/>
    <lineage>
        <taxon>Bacteria</taxon>
        <taxon>Pseudomonadati</taxon>
        <taxon>Pseudomonadota</taxon>
        <taxon>Alphaproteobacteria</taxon>
        <taxon>Iodidimonadales</taxon>
        <taxon>Iodidimonadaceae</taxon>
        <taxon>Iodidimonas</taxon>
    </lineage>
</organism>
<evidence type="ECO:0000256" key="2">
    <source>
        <dbReference type="ARBA" id="ARBA00022692"/>
    </source>
</evidence>
<reference evidence="7 8" key="1">
    <citation type="submission" date="2019-09" db="EMBL/GenBank/DDBJ databases">
        <title>NBRP : Genome information of microbial organism related human and environment.</title>
        <authorList>
            <person name="Hattori M."/>
            <person name="Oshima K."/>
            <person name="Inaba H."/>
            <person name="Suda W."/>
            <person name="Sakamoto M."/>
            <person name="Iino T."/>
            <person name="Kitahara M."/>
            <person name="Oshida Y."/>
            <person name="Iida T."/>
            <person name="Kudo T."/>
            <person name="Itoh T."/>
            <person name="Ohkuma M."/>
        </authorList>
    </citation>
    <scope>NUCLEOTIDE SEQUENCE [LARGE SCALE GENOMIC DNA]</scope>
    <source>
        <strain evidence="7 8">Q-1</strain>
    </source>
</reference>
<dbReference type="InterPro" id="IPR037682">
    <property type="entry name" value="TonB_C"/>
</dbReference>
<dbReference type="NCBIfam" id="TIGR01352">
    <property type="entry name" value="tonB_Cterm"/>
    <property type="match status" value="1"/>
</dbReference>
<name>A0A5A7N7I3_9PROT</name>
<evidence type="ECO:0000256" key="4">
    <source>
        <dbReference type="ARBA" id="ARBA00023136"/>
    </source>
</evidence>
<keyword evidence="4" id="KW-0472">Membrane</keyword>
<evidence type="ECO:0000259" key="6">
    <source>
        <dbReference type="PROSITE" id="PS52015"/>
    </source>
</evidence>